<protein>
    <submittedName>
        <fullName evidence="5">Metalloregulator ArsR/SmtB family transcription factor</fullName>
    </submittedName>
</protein>
<keyword evidence="1" id="KW-0805">Transcription regulation</keyword>
<evidence type="ECO:0000313" key="6">
    <source>
        <dbReference type="Proteomes" id="UP001205890"/>
    </source>
</evidence>
<dbReference type="SMART" id="SM00418">
    <property type="entry name" value="HTH_ARSR"/>
    <property type="match status" value="1"/>
</dbReference>
<feature type="domain" description="HTH arsR-type" evidence="4">
    <location>
        <begin position="10"/>
        <end position="105"/>
    </location>
</feature>
<sequence length="109" mass="12389">MAAEKLDLETFERQAKAVSGLLRALANERRLMILCKLVERKEANVGMLSQAVGLSQSALSQHLAKMRDEGLVSFRRDGQTVWYRIADERTERLFDVLYRLYCVNAGSPD</sequence>
<dbReference type="InterPro" id="IPR051081">
    <property type="entry name" value="HTH_MetalResp_TranReg"/>
</dbReference>
<proteinExistence type="predicted"/>
<evidence type="ECO:0000256" key="2">
    <source>
        <dbReference type="ARBA" id="ARBA00023125"/>
    </source>
</evidence>
<dbReference type="InterPro" id="IPR036390">
    <property type="entry name" value="WH_DNA-bd_sf"/>
</dbReference>
<evidence type="ECO:0000313" key="5">
    <source>
        <dbReference type="EMBL" id="MCP8940139.1"/>
    </source>
</evidence>
<evidence type="ECO:0000256" key="3">
    <source>
        <dbReference type="ARBA" id="ARBA00023163"/>
    </source>
</evidence>
<dbReference type="SUPFAM" id="SSF46785">
    <property type="entry name" value="Winged helix' DNA-binding domain"/>
    <property type="match status" value="1"/>
</dbReference>
<reference evidence="5 6" key="1">
    <citation type="submission" date="2022-07" db="EMBL/GenBank/DDBJ databases">
        <authorList>
            <person name="Li W.-J."/>
            <person name="Deng Q.-Q."/>
        </authorList>
    </citation>
    <scope>NUCLEOTIDE SEQUENCE [LARGE SCALE GENOMIC DNA]</scope>
    <source>
        <strain evidence="5 6">SYSU M60028</strain>
    </source>
</reference>
<dbReference type="EMBL" id="JANCLU010000017">
    <property type="protein sequence ID" value="MCP8940139.1"/>
    <property type="molecule type" value="Genomic_DNA"/>
</dbReference>
<comment type="caution">
    <text evidence="5">The sequence shown here is derived from an EMBL/GenBank/DDBJ whole genome shotgun (WGS) entry which is preliminary data.</text>
</comment>
<dbReference type="NCBIfam" id="NF033788">
    <property type="entry name" value="HTH_metalloreg"/>
    <property type="match status" value="1"/>
</dbReference>
<dbReference type="InterPro" id="IPR001845">
    <property type="entry name" value="HTH_ArsR_DNA-bd_dom"/>
</dbReference>
<keyword evidence="2" id="KW-0238">DNA-binding</keyword>
<dbReference type="RefSeq" id="WP_254744504.1">
    <property type="nucleotide sequence ID" value="NZ_JANCLU010000017.1"/>
</dbReference>
<dbReference type="PRINTS" id="PR00778">
    <property type="entry name" value="HTHARSR"/>
</dbReference>
<keyword evidence="6" id="KW-1185">Reference proteome</keyword>
<dbReference type="PANTHER" id="PTHR33154">
    <property type="entry name" value="TRANSCRIPTIONAL REGULATOR, ARSR FAMILY"/>
    <property type="match status" value="1"/>
</dbReference>
<name>A0ABT1LF76_9HYPH</name>
<evidence type="ECO:0000259" key="4">
    <source>
        <dbReference type="PROSITE" id="PS50987"/>
    </source>
</evidence>
<dbReference type="PROSITE" id="PS50987">
    <property type="entry name" value="HTH_ARSR_2"/>
    <property type="match status" value="1"/>
</dbReference>
<dbReference type="InterPro" id="IPR011991">
    <property type="entry name" value="ArsR-like_HTH"/>
</dbReference>
<dbReference type="Gene3D" id="1.10.10.10">
    <property type="entry name" value="Winged helix-like DNA-binding domain superfamily/Winged helix DNA-binding domain"/>
    <property type="match status" value="1"/>
</dbReference>
<dbReference type="InterPro" id="IPR036388">
    <property type="entry name" value="WH-like_DNA-bd_sf"/>
</dbReference>
<evidence type="ECO:0000256" key="1">
    <source>
        <dbReference type="ARBA" id="ARBA00023015"/>
    </source>
</evidence>
<dbReference type="PANTHER" id="PTHR33154:SF28">
    <property type="entry name" value="HTH-TYPE TRANSCRIPTIONAL REGULATOR YGAV-RELATED"/>
    <property type="match status" value="1"/>
</dbReference>
<dbReference type="Proteomes" id="UP001205890">
    <property type="component" value="Unassembled WGS sequence"/>
</dbReference>
<dbReference type="Pfam" id="PF01022">
    <property type="entry name" value="HTH_5"/>
    <property type="match status" value="1"/>
</dbReference>
<keyword evidence="3" id="KW-0804">Transcription</keyword>
<gene>
    <name evidence="5" type="ORF">NK718_16550</name>
</gene>
<organism evidence="5 6">
    <name type="scientific">Alsobacter ponti</name>
    <dbReference type="NCBI Taxonomy" id="2962936"/>
    <lineage>
        <taxon>Bacteria</taxon>
        <taxon>Pseudomonadati</taxon>
        <taxon>Pseudomonadota</taxon>
        <taxon>Alphaproteobacteria</taxon>
        <taxon>Hyphomicrobiales</taxon>
        <taxon>Alsobacteraceae</taxon>
        <taxon>Alsobacter</taxon>
    </lineage>
</organism>
<dbReference type="CDD" id="cd00090">
    <property type="entry name" value="HTH_ARSR"/>
    <property type="match status" value="1"/>
</dbReference>
<accession>A0ABT1LF76</accession>